<comment type="caution">
    <text evidence="1">The sequence shown here is derived from an EMBL/GenBank/DDBJ whole genome shotgun (WGS) entry which is preliminary data.</text>
</comment>
<reference evidence="1" key="1">
    <citation type="submission" date="2023-04" db="EMBL/GenBank/DDBJ databases">
        <title>Draft Genome sequencing of Naganishia species isolated from polar environments using Oxford Nanopore Technology.</title>
        <authorList>
            <person name="Leo P."/>
            <person name="Venkateswaran K."/>
        </authorList>
    </citation>
    <scope>NUCLEOTIDE SEQUENCE</scope>
    <source>
        <strain evidence="1">MNA-CCFEE 5425</strain>
    </source>
</reference>
<gene>
    <name evidence="1" type="ORF">QFC22_003748</name>
</gene>
<dbReference type="Proteomes" id="UP001243375">
    <property type="component" value="Unassembled WGS sequence"/>
</dbReference>
<accession>A0ACC2X6H4</accession>
<evidence type="ECO:0000313" key="1">
    <source>
        <dbReference type="EMBL" id="KAJ9119256.1"/>
    </source>
</evidence>
<dbReference type="EMBL" id="JASBWU010000009">
    <property type="protein sequence ID" value="KAJ9119256.1"/>
    <property type="molecule type" value="Genomic_DNA"/>
</dbReference>
<evidence type="ECO:0000313" key="2">
    <source>
        <dbReference type="Proteomes" id="UP001243375"/>
    </source>
</evidence>
<keyword evidence="2" id="KW-1185">Reference proteome</keyword>
<sequence length="171" mass="18888">MSEQAPRSTLDSFNSAGLQIPGFHQGDVQYKSCAIQQLAANNMDASSMMHTQDIARNDMPLGLCFDDATMQMLSEYFGINNMPVTNNHLEGCIEPTLSQDLLDNPRTGVKSDDDNQAPASFDQACRMPGPVLDNKDLNNTAYMNTMNDSSDENDTDDDDDILDADNIVRHF</sequence>
<name>A0ACC2X6H4_9TREE</name>
<proteinExistence type="predicted"/>
<protein>
    <submittedName>
        <fullName evidence="1">Uncharacterized protein</fullName>
    </submittedName>
</protein>
<organism evidence="1 2">
    <name type="scientific">Naganishia vaughanmartiniae</name>
    <dbReference type="NCBI Taxonomy" id="1424756"/>
    <lineage>
        <taxon>Eukaryota</taxon>
        <taxon>Fungi</taxon>
        <taxon>Dikarya</taxon>
        <taxon>Basidiomycota</taxon>
        <taxon>Agaricomycotina</taxon>
        <taxon>Tremellomycetes</taxon>
        <taxon>Filobasidiales</taxon>
        <taxon>Filobasidiaceae</taxon>
        <taxon>Naganishia</taxon>
    </lineage>
</organism>